<dbReference type="PANTHER" id="PTHR43784">
    <property type="entry name" value="GDSL-LIKE LIPASE/ACYLHYDROLASE, PUTATIVE (AFU_ORTHOLOGUE AFUA_2G00820)-RELATED"/>
    <property type="match status" value="1"/>
</dbReference>
<feature type="chain" id="PRO_5045247018" evidence="1">
    <location>
        <begin position="29"/>
        <end position="427"/>
    </location>
</feature>
<evidence type="ECO:0000256" key="1">
    <source>
        <dbReference type="SAM" id="SignalP"/>
    </source>
</evidence>
<dbReference type="InterPro" id="IPR053140">
    <property type="entry name" value="GDSL_Rv0518-like"/>
</dbReference>
<dbReference type="InterPro" id="IPR036514">
    <property type="entry name" value="SGNH_hydro_sf"/>
</dbReference>
<dbReference type="GO" id="GO:0016787">
    <property type="term" value="F:hydrolase activity"/>
    <property type="evidence" value="ECO:0007669"/>
    <property type="project" value="UniProtKB-KW"/>
</dbReference>
<dbReference type="Pfam" id="PF13472">
    <property type="entry name" value="Lipase_GDSL_2"/>
    <property type="match status" value="1"/>
</dbReference>
<proteinExistence type="predicted"/>
<comment type="caution">
    <text evidence="3">The sequence shown here is derived from an EMBL/GenBank/DDBJ whole genome shotgun (WGS) entry which is preliminary data.</text>
</comment>
<feature type="domain" description="SGNH hydrolase-type esterase" evidence="2">
    <location>
        <begin position="220"/>
        <end position="408"/>
    </location>
</feature>
<organism evidence="3 4">
    <name type="scientific">Actinacidiphila acidipaludis</name>
    <dbReference type="NCBI Taxonomy" id="2873382"/>
    <lineage>
        <taxon>Bacteria</taxon>
        <taxon>Bacillati</taxon>
        <taxon>Actinomycetota</taxon>
        <taxon>Actinomycetes</taxon>
        <taxon>Kitasatosporales</taxon>
        <taxon>Streptomycetaceae</taxon>
        <taxon>Actinacidiphila</taxon>
    </lineage>
</organism>
<protein>
    <submittedName>
        <fullName evidence="3">SGNH/GDSL hydrolase family protein</fullName>
    </submittedName>
</protein>
<dbReference type="CDD" id="cd01830">
    <property type="entry name" value="XynE_like"/>
    <property type="match status" value="1"/>
</dbReference>
<keyword evidence="3" id="KW-0378">Hydrolase</keyword>
<feature type="signal peptide" evidence="1">
    <location>
        <begin position="1"/>
        <end position="28"/>
    </location>
</feature>
<sequence>MMRALARTAMFGGLGIALALPSAGAAHAVHVSVPGTEAAHAVHISTATSHWTATWTAGPTAAMPSGLSHNGLTDRTIRNVVYSSIGGSTLRVRLTNRYGVRPVTFEQVTVGHAAGPDATAVAPVTFGGATSVTIPVGGDVASDPVRLRVGRDQALAVSLFSATATGPATYHNAAHTTSYLAAGDHAADGAGTAFTDRTRSWFFLDGVDVLAAPHVGAIVALGDSITDGTGTAVDSNTRWTNDLFARIAAGPPGRLEAVTNSGIGGNEVTLDRQPPLYGPSARHRLDADVLDQPGVTLVLVSEGINDLKAGEVPAGRVIAGLRDIADRIHAAGLKAVGFTITPCGGYSRCGAGPLAQRALVNDWIRTSGTFDAVVDFDAVVRDPAATDRLLPAYDSGDHLHPDAAAYQRMADAIDLTALNHLVTRPRD</sequence>
<evidence type="ECO:0000313" key="3">
    <source>
        <dbReference type="EMBL" id="MBY8882567.1"/>
    </source>
</evidence>
<dbReference type="EMBL" id="JAINZZ010000077">
    <property type="protein sequence ID" value="MBY8882567.1"/>
    <property type="molecule type" value="Genomic_DNA"/>
</dbReference>
<name>A0ABS7QHC9_9ACTN</name>
<dbReference type="Proteomes" id="UP000778578">
    <property type="component" value="Unassembled WGS sequence"/>
</dbReference>
<evidence type="ECO:0000259" key="2">
    <source>
        <dbReference type="Pfam" id="PF13472"/>
    </source>
</evidence>
<dbReference type="Gene3D" id="3.40.50.1110">
    <property type="entry name" value="SGNH hydrolase"/>
    <property type="match status" value="1"/>
</dbReference>
<dbReference type="SUPFAM" id="SSF52266">
    <property type="entry name" value="SGNH hydrolase"/>
    <property type="match status" value="1"/>
</dbReference>
<dbReference type="RefSeq" id="WP_222968983.1">
    <property type="nucleotide sequence ID" value="NZ_JAINZZ010000077.1"/>
</dbReference>
<gene>
    <name evidence="3" type="ORF">K7862_33740</name>
</gene>
<dbReference type="InterPro" id="IPR013830">
    <property type="entry name" value="SGNH_hydro"/>
</dbReference>
<accession>A0ABS7QHC9</accession>
<reference evidence="3 4" key="1">
    <citation type="submission" date="2021-08" db="EMBL/GenBank/DDBJ databases">
        <title>WGS of actinomycetes from Thailand.</title>
        <authorList>
            <person name="Thawai C."/>
        </authorList>
    </citation>
    <scope>NUCLEOTIDE SEQUENCE [LARGE SCALE GENOMIC DNA]</scope>
    <source>
        <strain evidence="3 4">PLK6-54</strain>
    </source>
</reference>
<keyword evidence="1" id="KW-0732">Signal</keyword>
<dbReference type="PANTHER" id="PTHR43784:SF2">
    <property type="entry name" value="GDSL-LIKE LIPASE_ACYLHYDROLASE, PUTATIVE (AFU_ORTHOLOGUE AFUA_2G00820)-RELATED"/>
    <property type="match status" value="1"/>
</dbReference>
<keyword evidence="4" id="KW-1185">Reference proteome</keyword>
<evidence type="ECO:0000313" key="4">
    <source>
        <dbReference type="Proteomes" id="UP000778578"/>
    </source>
</evidence>